<keyword evidence="7" id="KW-0594">Phospholipid biosynthesis</keyword>
<dbReference type="Proteomes" id="UP001642483">
    <property type="component" value="Unassembled WGS sequence"/>
</dbReference>
<dbReference type="InterPro" id="IPR044608">
    <property type="entry name" value="Ect1/PCYT2"/>
</dbReference>
<organism evidence="13 14">
    <name type="scientific">Clavelina lepadiformis</name>
    <name type="common">Light-bulb sea squirt</name>
    <name type="synonym">Ascidia lepadiformis</name>
    <dbReference type="NCBI Taxonomy" id="159417"/>
    <lineage>
        <taxon>Eukaryota</taxon>
        <taxon>Metazoa</taxon>
        <taxon>Chordata</taxon>
        <taxon>Tunicata</taxon>
        <taxon>Ascidiacea</taxon>
        <taxon>Aplousobranchia</taxon>
        <taxon>Clavelinidae</taxon>
        <taxon>Clavelina</taxon>
    </lineage>
</organism>
<dbReference type="CDD" id="cd02174">
    <property type="entry name" value="CCT"/>
    <property type="match status" value="1"/>
</dbReference>
<keyword evidence="6" id="KW-0443">Lipid metabolism</keyword>
<dbReference type="PANTHER" id="PTHR45780">
    <property type="entry name" value="ETHANOLAMINE-PHOSPHATE CYTIDYLYLTRANSFERASE"/>
    <property type="match status" value="1"/>
</dbReference>
<dbReference type="InterPro" id="IPR004821">
    <property type="entry name" value="Cyt_trans-like"/>
</dbReference>
<evidence type="ECO:0000256" key="3">
    <source>
        <dbReference type="ARBA" id="ARBA00022516"/>
    </source>
</evidence>
<feature type="domain" description="Cytidyltransferase-like" evidence="12">
    <location>
        <begin position="186"/>
        <end position="278"/>
    </location>
</feature>
<keyword evidence="3" id="KW-0444">Lipid biosynthesis</keyword>
<dbReference type="SUPFAM" id="SSF52374">
    <property type="entry name" value="Nucleotidylyl transferase"/>
    <property type="match status" value="2"/>
</dbReference>
<dbReference type="InterPro" id="IPR014729">
    <property type="entry name" value="Rossmann-like_a/b/a_fold"/>
</dbReference>
<comment type="pathway">
    <text evidence="1">Lipid metabolism.</text>
</comment>
<evidence type="ECO:0000256" key="9">
    <source>
        <dbReference type="ARBA" id="ARBA00024191"/>
    </source>
</evidence>
<reference evidence="13 14" key="1">
    <citation type="submission" date="2024-02" db="EMBL/GenBank/DDBJ databases">
        <authorList>
            <person name="Daric V."/>
            <person name="Darras S."/>
        </authorList>
    </citation>
    <scope>NUCLEOTIDE SEQUENCE [LARGE SCALE GENOMIC DNA]</scope>
</reference>
<keyword evidence="4" id="KW-0808">Transferase</keyword>
<keyword evidence="5" id="KW-0548">Nucleotidyltransferase</keyword>
<evidence type="ECO:0000256" key="10">
    <source>
        <dbReference type="ARBA" id="ARBA00024221"/>
    </source>
</evidence>
<comment type="caution">
    <text evidence="13">The sequence shown here is derived from an EMBL/GenBank/DDBJ whole genome shotgun (WGS) entry which is preliminary data.</text>
</comment>
<dbReference type="InterPro" id="IPR041723">
    <property type="entry name" value="CCT"/>
</dbReference>
<evidence type="ECO:0000256" key="2">
    <source>
        <dbReference type="ARBA" id="ARBA00010101"/>
    </source>
</evidence>
<evidence type="ECO:0000256" key="4">
    <source>
        <dbReference type="ARBA" id="ARBA00022679"/>
    </source>
</evidence>
<dbReference type="EC" id="2.7.7.14" evidence="10"/>
<gene>
    <name evidence="13" type="ORF">CVLEPA_LOCUS28957</name>
</gene>
<protein>
    <recommendedName>
        <fullName evidence="10">ethanolamine-phosphate cytidylyltransferase</fullName>
        <ecNumber evidence="10">2.7.7.14</ecNumber>
    </recommendedName>
    <alternativeName>
        <fullName evidence="11">CTP:phosphoethanolamine cytidylyltransferase</fullName>
    </alternativeName>
</protein>
<dbReference type="Gene3D" id="3.40.50.620">
    <property type="entry name" value="HUPs"/>
    <property type="match status" value="2"/>
</dbReference>
<evidence type="ECO:0000256" key="6">
    <source>
        <dbReference type="ARBA" id="ARBA00023098"/>
    </source>
</evidence>
<dbReference type="NCBIfam" id="TIGR00125">
    <property type="entry name" value="cyt_tran_rel"/>
    <property type="match status" value="2"/>
</dbReference>
<proteinExistence type="inferred from homology"/>
<name>A0ABP0GYL7_CLALP</name>
<comment type="pathway">
    <text evidence="9">Phospholipid metabolism; phosphatidylethanolamine biosynthesis; phosphatidylethanolamine from ethanolamine: step 2/3.</text>
</comment>
<evidence type="ECO:0000256" key="1">
    <source>
        <dbReference type="ARBA" id="ARBA00005189"/>
    </source>
</evidence>
<sequence>MGKKRMAPVRVWADGCFDLIHFGHANLLRQAKLLGDYLIAGVPSDTETLTHKGLNVFTAEERYEIVSSMKWVDEVARDAPYCTSVEVMRKYNCDFTVHGDDTPVSVTGEHANFAVIKAGMYREVDRTEGISTTDIIDRVLLKTKAHHIDELNDVSNSQPCSPAFLKKMKQFSSKKKPKLGDSIVYVAGAFDCFHVGHVKFLEKAANMGDFLIVGVHSDKVVNRYCGENYPILNLYERVLILMACKFVDEVIFGAPLILNHDILDRYKINLVVQDKDISFEGCEPYKLAQKRDLLKVVDSGSSLTTEQIVNRINERRSIYLKRNDTKKTKELIANGTNQ</sequence>
<accession>A0ABP0GYL7</accession>
<feature type="domain" description="Cytidyltransferase-like" evidence="12">
    <location>
        <begin position="12"/>
        <end position="138"/>
    </location>
</feature>
<keyword evidence="14" id="KW-1185">Reference proteome</keyword>
<dbReference type="EMBL" id="CAWYQH010000152">
    <property type="protein sequence ID" value="CAK8695729.1"/>
    <property type="molecule type" value="Genomic_DNA"/>
</dbReference>
<keyword evidence="8" id="KW-1208">Phospholipid metabolism</keyword>
<dbReference type="Pfam" id="PF01467">
    <property type="entry name" value="CTP_transf_like"/>
    <property type="match status" value="2"/>
</dbReference>
<evidence type="ECO:0000313" key="13">
    <source>
        <dbReference type="EMBL" id="CAK8695729.1"/>
    </source>
</evidence>
<comment type="similarity">
    <text evidence="2">Belongs to the cytidylyltransferase family.</text>
</comment>
<evidence type="ECO:0000256" key="7">
    <source>
        <dbReference type="ARBA" id="ARBA00023209"/>
    </source>
</evidence>
<evidence type="ECO:0000259" key="12">
    <source>
        <dbReference type="Pfam" id="PF01467"/>
    </source>
</evidence>
<evidence type="ECO:0000256" key="8">
    <source>
        <dbReference type="ARBA" id="ARBA00023264"/>
    </source>
</evidence>
<evidence type="ECO:0000256" key="11">
    <source>
        <dbReference type="ARBA" id="ARBA00031473"/>
    </source>
</evidence>
<dbReference type="PANTHER" id="PTHR45780:SF2">
    <property type="entry name" value="ETHANOLAMINE-PHOSPHATE CYTIDYLYLTRANSFERASE"/>
    <property type="match status" value="1"/>
</dbReference>
<evidence type="ECO:0000256" key="5">
    <source>
        <dbReference type="ARBA" id="ARBA00022695"/>
    </source>
</evidence>
<evidence type="ECO:0000313" key="14">
    <source>
        <dbReference type="Proteomes" id="UP001642483"/>
    </source>
</evidence>